<gene>
    <name evidence="1" type="ORF">SLEP1_g22923</name>
</gene>
<protein>
    <recommendedName>
        <fullName evidence="3">Transposase</fullName>
    </recommendedName>
</protein>
<dbReference type="EMBL" id="BPVZ01000035">
    <property type="protein sequence ID" value="GKV11695.1"/>
    <property type="molecule type" value="Genomic_DNA"/>
</dbReference>
<evidence type="ECO:0008006" key="3">
    <source>
        <dbReference type="Google" id="ProtNLM"/>
    </source>
</evidence>
<name>A0AAV5JMS4_9ROSI</name>
<reference evidence="1 2" key="1">
    <citation type="journal article" date="2021" name="Commun. Biol.">
        <title>The genome of Shorea leprosula (Dipterocarpaceae) highlights the ecological relevance of drought in aseasonal tropical rainforests.</title>
        <authorList>
            <person name="Ng K.K.S."/>
            <person name="Kobayashi M.J."/>
            <person name="Fawcett J.A."/>
            <person name="Hatakeyama M."/>
            <person name="Paape T."/>
            <person name="Ng C.H."/>
            <person name="Ang C.C."/>
            <person name="Tnah L.H."/>
            <person name="Lee C.T."/>
            <person name="Nishiyama T."/>
            <person name="Sese J."/>
            <person name="O'Brien M.J."/>
            <person name="Copetti D."/>
            <person name="Mohd Noor M.I."/>
            <person name="Ong R.C."/>
            <person name="Putra M."/>
            <person name="Sireger I.Z."/>
            <person name="Indrioko S."/>
            <person name="Kosugi Y."/>
            <person name="Izuno A."/>
            <person name="Isagi Y."/>
            <person name="Lee S.L."/>
            <person name="Shimizu K.K."/>
        </authorList>
    </citation>
    <scope>NUCLEOTIDE SEQUENCE [LARGE SCALE GENOMIC DNA]</scope>
    <source>
        <strain evidence="1">214</strain>
    </source>
</reference>
<evidence type="ECO:0000313" key="1">
    <source>
        <dbReference type="EMBL" id="GKV11695.1"/>
    </source>
</evidence>
<sequence length="33" mass="3742">MGLGTVFERSVASYVEGIHNHVRQQHKRSSSMI</sequence>
<proteinExistence type="predicted"/>
<keyword evidence="2" id="KW-1185">Reference proteome</keyword>
<dbReference type="Proteomes" id="UP001054252">
    <property type="component" value="Unassembled WGS sequence"/>
</dbReference>
<dbReference type="AlphaFoldDB" id="A0AAV5JMS4"/>
<evidence type="ECO:0000313" key="2">
    <source>
        <dbReference type="Proteomes" id="UP001054252"/>
    </source>
</evidence>
<organism evidence="1 2">
    <name type="scientific">Rubroshorea leprosula</name>
    <dbReference type="NCBI Taxonomy" id="152421"/>
    <lineage>
        <taxon>Eukaryota</taxon>
        <taxon>Viridiplantae</taxon>
        <taxon>Streptophyta</taxon>
        <taxon>Embryophyta</taxon>
        <taxon>Tracheophyta</taxon>
        <taxon>Spermatophyta</taxon>
        <taxon>Magnoliopsida</taxon>
        <taxon>eudicotyledons</taxon>
        <taxon>Gunneridae</taxon>
        <taxon>Pentapetalae</taxon>
        <taxon>rosids</taxon>
        <taxon>malvids</taxon>
        <taxon>Malvales</taxon>
        <taxon>Dipterocarpaceae</taxon>
        <taxon>Rubroshorea</taxon>
    </lineage>
</organism>
<comment type="caution">
    <text evidence="1">The sequence shown here is derived from an EMBL/GenBank/DDBJ whole genome shotgun (WGS) entry which is preliminary data.</text>
</comment>
<accession>A0AAV5JMS4</accession>